<evidence type="ECO:0000259" key="9">
    <source>
        <dbReference type="PROSITE" id="PS50109"/>
    </source>
</evidence>
<dbReference type="InterPro" id="IPR000014">
    <property type="entry name" value="PAS"/>
</dbReference>
<name>A0AAJ1IEH9_9SPIO</name>
<evidence type="ECO:0000313" key="13">
    <source>
        <dbReference type="Proteomes" id="UP001221217"/>
    </source>
</evidence>
<dbReference type="NCBIfam" id="TIGR00229">
    <property type="entry name" value="sensory_box"/>
    <property type="match status" value="1"/>
</dbReference>
<dbReference type="GO" id="GO:0004673">
    <property type="term" value="F:protein histidine kinase activity"/>
    <property type="evidence" value="ECO:0007669"/>
    <property type="project" value="UniProtKB-EC"/>
</dbReference>
<accession>A0AAJ1IEH9</accession>
<dbReference type="Pfam" id="PF02518">
    <property type="entry name" value="HATPase_c"/>
    <property type="match status" value="1"/>
</dbReference>
<dbReference type="EC" id="2.7.13.3" evidence="2"/>
<keyword evidence="5" id="KW-0547">Nucleotide-binding</keyword>
<dbReference type="Gene3D" id="3.30.450.20">
    <property type="entry name" value="PAS domain"/>
    <property type="match status" value="1"/>
</dbReference>
<dbReference type="PROSITE" id="PS50112">
    <property type="entry name" value="PAS"/>
    <property type="match status" value="1"/>
</dbReference>
<evidence type="ECO:0000256" key="1">
    <source>
        <dbReference type="ARBA" id="ARBA00000085"/>
    </source>
</evidence>
<evidence type="ECO:0000256" key="6">
    <source>
        <dbReference type="ARBA" id="ARBA00022777"/>
    </source>
</evidence>
<dbReference type="Pfam" id="PF07568">
    <property type="entry name" value="HisKA_2"/>
    <property type="match status" value="1"/>
</dbReference>
<dbReference type="PANTHER" id="PTHR41523:SF8">
    <property type="entry name" value="ETHYLENE RESPONSE SENSOR PROTEIN"/>
    <property type="match status" value="1"/>
</dbReference>
<gene>
    <name evidence="12" type="ORF">PQJ61_13840</name>
</gene>
<evidence type="ECO:0000256" key="5">
    <source>
        <dbReference type="ARBA" id="ARBA00022741"/>
    </source>
</evidence>
<dbReference type="InterPro" id="IPR005467">
    <property type="entry name" value="His_kinase_dom"/>
</dbReference>
<evidence type="ECO:0000256" key="4">
    <source>
        <dbReference type="ARBA" id="ARBA00022679"/>
    </source>
</evidence>
<dbReference type="SUPFAM" id="SSF55874">
    <property type="entry name" value="ATPase domain of HSP90 chaperone/DNA topoisomerase II/histidine kinase"/>
    <property type="match status" value="1"/>
</dbReference>
<dbReference type="PROSITE" id="PS50113">
    <property type="entry name" value="PAC"/>
    <property type="match status" value="1"/>
</dbReference>
<evidence type="ECO:0000256" key="7">
    <source>
        <dbReference type="ARBA" id="ARBA00022840"/>
    </source>
</evidence>
<dbReference type="InterPro" id="IPR013655">
    <property type="entry name" value="PAS_fold_3"/>
</dbReference>
<comment type="caution">
    <text evidence="12">The sequence shown here is derived from an EMBL/GenBank/DDBJ whole genome shotgun (WGS) entry which is preliminary data.</text>
</comment>
<dbReference type="InterPro" id="IPR036890">
    <property type="entry name" value="HATPase_C_sf"/>
</dbReference>
<dbReference type="Pfam" id="PF08447">
    <property type="entry name" value="PAS_3"/>
    <property type="match status" value="1"/>
</dbReference>
<protein>
    <recommendedName>
        <fullName evidence="2">histidine kinase</fullName>
        <ecNumber evidence="2">2.7.13.3</ecNumber>
    </recommendedName>
</protein>
<keyword evidence="7" id="KW-0067">ATP-binding</keyword>
<dbReference type="PANTHER" id="PTHR41523">
    <property type="entry name" value="TWO-COMPONENT SYSTEM SENSOR PROTEIN"/>
    <property type="match status" value="1"/>
</dbReference>
<dbReference type="AlphaFoldDB" id="A0AAJ1IEH9"/>
<evidence type="ECO:0000259" key="10">
    <source>
        <dbReference type="PROSITE" id="PS50112"/>
    </source>
</evidence>
<feature type="domain" description="PAC" evidence="11">
    <location>
        <begin position="206"/>
        <end position="258"/>
    </location>
</feature>
<dbReference type="EMBL" id="JAQQAL010000035">
    <property type="protein sequence ID" value="MDC7227842.1"/>
    <property type="molecule type" value="Genomic_DNA"/>
</dbReference>
<sequence length="466" mass="53325">MKINILYDDSFDIDIVSKSLKESGIEYSLFDTFAELKNNLPIQSSNPVLLPATKLKEAKQLSDESYIVIIEDILNPENVLAALRSGAVDYYSLDGKTGRIQTMLSDLEAVCCRDNILEKVSGHGNKRSELRFRAIAEHTYHSEFWIAPGGQLIYQSPSIERMTGFATEKFKDDTPAFFYSIIHPHDFDKFKMEIEQLAEDRSNPPLFQKFRIITKTGEIRWWESTTEHIFDTDGTYIGQRGTSRDITRQVHAEQETEKILREKELLIKEVHHRVKNNLAVISGIINLQEIYIHDNRDIYILHILKKRIESMISVHELLYSGKSSETFSLEDLARKISMNLVQNKIYGERKIDVRFNINPVPLDSNFASPIGLILNELVMNCLKYAFNDREEGRIFIGSTIFEKIRTLYVEDDGPGFHEDVLNGERHNLGLELVKSLAQQIGGELYLHNSSGSQAVIVFPSTFGDRA</sequence>
<feature type="domain" description="PAS" evidence="10">
    <location>
        <begin position="128"/>
        <end position="201"/>
    </location>
</feature>
<evidence type="ECO:0000256" key="3">
    <source>
        <dbReference type="ARBA" id="ARBA00022553"/>
    </source>
</evidence>
<dbReference type="InterPro" id="IPR011495">
    <property type="entry name" value="Sig_transdc_His_kin_sub2_dim/P"/>
</dbReference>
<keyword evidence="6 12" id="KW-0418">Kinase</keyword>
<dbReference type="InterPro" id="IPR003594">
    <property type="entry name" value="HATPase_dom"/>
</dbReference>
<keyword evidence="3" id="KW-0597">Phosphoprotein</keyword>
<feature type="domain" description="Histidine kinase" evidence="9">
    <location>
        <begin position="269"/>
        <end position="462"/>
    </location>
</feature>
<dbReference type="Gene3D" id="3.30.565.10">
    <property type="entry name" value="Histidine kinase-like ATPase, C-terminal domain"/>
    <property type="match status" value="1"/>
</dbReference>
<dbReference type="GO" id="GO:0005524">
    <property type="term" value="F:ATP binding"/>
    <property type="evidence" value="ECO:0007669"/>
    <property type="project" value="UniProtKB-KW"/>
</dbReference>
<evidence type="ECO:0000256" key="2">
    <source>
        <dbReference type="ARBA" id="ARBA00012438"/>
    </source>
</evidence>
<dbReference type="InterPro" id="IPR000700">
    <property type="entry name" value="PAS-assoc_C"/>
</dbReference>
<organism evidence="12 13">
    <name type="scientific">Candidatus Thalassospirochaeta sargassi</name>
    <dbReference type="NCBI Taxonomy" id="3119039"/>
    <lineage>
        <taxon>Bacteria</taxon>
        <taxon>Pseudomonadati</taxon>
        <taxon>Spirochaetota</taxon>
        <taxon>Spirochaetia</taxon>
        <taxon>Spirochaetales</taxon>
        <taxon>Spirochaetaceae</taxon>
        <taxon>Candidatus Thalassospirochaeta</taxon>
    </lineage>
</organism>
<evidence type="ECO:0000313" key="12">
    <source>
        <dbReference type="EMBL" id="MDC7227842.1"/>
    </source>
</evidence>
<dbReference type="SUPFAM" id="SSF55785">
    <property type="entry name" value="PYP-like sensor domain (PAS domain)"/>
    <property type="match status" value="1"/>
</dbReference>
<dbReference type="CDD" id="cd00130">
    <property type="entry name" value="PAS"/>
    <property type="match status" value="1"/>
</dbReference>
<reference evidence="12 13" key="1">
    <citation type="submission" date="2022-12" db="EMBL/GenBank/DDBJ databases">
        <title>Metagenome assembled genome from gulf of manar.</title>
        <authorList>
            <person name="Kohli P."/>
            <person name="Pk S."/>
            <person name="Venkata Ramana C."/>
            <person name="Sasikala C."/>
        </authorList>
    </citation>
    <scope>NUCLEOTIDE SEQUENCE [LARGE SCALE GENOMIC DNA]</scope>
    <source>
        <strain evidence="12">JB008</strain>
    </source>
</reference>
<evidence type="ECO:0000259" key="11">
    <source>
        <dbReference type="PROSITE" id="PS50113"/>
    </source>
</evidence>
<proteinExistence type="predicted"/>
<dbReference type="Proteomes" id="UP001221217">
    <property type="component" value="Unassembled WGS sequence"/>
</dbReference>
<keyword evidence="8" id="KW-0843">Virulence</keyword>
<comment type="catalytic activity">
    <reaction evidence="1">
        <text>ATP + protein L-histidine = ADP + protein N-phospho-L-histidine.</text>
        <dbReference type="EC" id="2.7.13.3"/>
    </reaction>
</comment>
<evidence type="ECO:0000256" key="8">
    <source>
        <dbReference type="ARBA" id="ARBA00023026"/>
    </source>
</evidence>
<keyword evidence="4" id="KW-0808">Transferase</keyword>
<dbReference type="SMART" id="SM00387">
    <property type="entry name" value="HATPase_c"/>
    <property type="match status" value="1"/>
</dbReference>
<dbReference type="InterPro" id="IPR035965">
    <property type="entry name" value="PAS-like_dom_sf"/>
</dbReference>
<dbReference type="PROSITE" id="PS50109">
    <property type="entry name" value="HIS_KIN"/>
    <property type="match status" value="1"/>
</dbReference>